<sequence>MARCSSILATSYESPKQWVVLYQKERGKTWDIRLGEQFEIL</sequence>
<protein>
    <submittedName>
        <fullName evidence="1">Uncharacterized protein</fullName>
    </submittedName>
</protein>
<dbReference type="AlphaFoldDB" id="A0A0A9FNI2"/>
<name>A0A0A9FNI2_ARUDO</name>
<reference evidence="1" key="1">
    <citation type="submission" date="2014-09" db="EMBL/GenBank/DDBJ databases">
        <authorList>
            <person name="Magalhaes I.L.F."/>
            <person name="Oliveira U."/>
            <person name="Santos F.R."/>
            <person name="Vidigal T.H.D.A."/>
            <person name="Brescovit A.D."/>
            <person name="Santos A.J."/>
        </authorList>
    </citation>
    <scope>NUCLEOTIDE SEQUENCE</scope>
    <source>
        <tissue evidence="1">Shoot tissue taken approximately 20 cm above the soil surface</tissue>
    </source>
</reference>
<reference evidence="1" key="2">
    <citation type="journal article" date="2015" name="Data Brief">
        <title>Shoot transcriptome of the giant reed, Arundo donax.</title>
        <authorList>
            <person name="Barrero R.A."/>
            <person name="Guerrero F.D."/>
            <person name="Moolhuijzen P."/>
            <person name="Goolsby J.A."/>
            <person name="Tidwell J."/>
            <person name="Bellgard S.E."/>
            <person name="Bellgard M.I."/>
        </authorList>
    </citation>
    <scope>NUCLEOTIDE SEQUENCE</scope>
    <source>
        <tissue evidence="1">Shoot tissue taken approximately 20 cm above the soil surface</tissue>
    </source>
</reference>
<evidence type="ECO:0000313" key="1">
    <source>
        <dbReference type="EMBL" id="JAE13847.1"/>
    </source>
</evidence>
<organism evidence="1">
    <name type="scientific">Arundo donax</name>
    <name type="common">Giant reed</name>
    <name type="synonym">Donax arundinaceus</name>
    <dbReference type="NCBI Taxonomy" id="35708"/>
    <lineage>
        <taxon>Eukaryota</taxon>
        <taxon>Viridiplantae</taxon>
        <taxon>Streptophyta</taxon>
        <taxon>Embryophyta</taxon>
        <taxon>Tracheophyta</taxon>
        <taxon>Spermatophyta</taxon>
        <taxon>Magnoliopsida</taxon>
        <taxon>Liliopsida</taxon>
        <taxon>Poales</taxon>
        <taxon>Poaceae</taxon>
        <taxon>PACMAD clade</taxon>
        <taxon>Arundinoideae</taxon>
        <taxon>Arundineae</taxon>
        <taxon>Arundo</taxon>
    </lineage>
</organism>
<accession>A0A0A9FNI2</accession>
<proteinExistence type="predicted"/>
<dbReference type="EMBL" id="GBRH01184049">
    <property type="protein sequence ID" value="JAE13847.1"/>
    <property type="molecule type" value="Transcribed_RNA"/>
</dbReference>